<dbReference type="PANTHER" id="PTHR33143">
    <property type="entry name" value="F16F4.1 PROTEIN-RELATED"/>
    <property type="match status" value="1"/>
</dbReference>
<protein>
    <recommendedName>
        <fullName evidence="1">VQ domain-containing protein</fullName>
    </recommendedName>
</protein>
<name>A0A5J4ZEP4_9ASTE</name>
<evidence type="ECO:0000313" key="2">
    <source>
        <dbReference type="EMBL" id="KAA8516990.1"/>
    </source>
</evidence>
<feature type="domain" description="VQ" evidence="1">
    <location>
        <begin position="41"/>
        <end position="66"/>
    </location>
</feature>
<reference evidence="2 3" key="1">
    <citation type="submission" date="2019-09" db="EMBL/GenBank/DDBJ databases">
        <title>A chromosome-level genome assembly of the Chinese tupelo Nyssa sinensis.</title>
        <authorList>
            <person name="Yang X."/>
            <person name="Kang M."/>
            <person name="Yang Y."/>
            <person name="Xiong H."/>
            <person name="Wang M."/>
            <person name="Zhang Z."/>
            <person name="Wang Z."/>
            <person name="Wu H."/>
            <person name="Ma T."/>
            <person name="Liu J."/>
            <person name="Xi Z."/>
        </authorList>
    </citation>
    <scope>NUCLEOTIDE SEQUENCE [LARGE SCALE GENOMIC DNA]</scope>
    <source>
        <strain evidence="2">J267</strain>
        <tissue evidence="2">Leaf</tissue>
    </source>
</reference>
<dbReference type="Proteomes" id="UP000325577">
    <property type="component" value="Linkage Group LG8"/>
</dbReference>
<accession>A0A5J4ZEP4</accession>
<proteinExistence type="predicted"/>
<dbReference type="InterPro" id="IPR008889">
    <property type="entry name" value="VQ"/>
</dbReference>
<dbReference type="GO" id="GO:0005634">
    <property type="term" value="C:nucleus"/>
    <property type="evidence" value="ECO:0007669"/>
    <property type="project" value="TreeGrafter"/>
</dbReference>
<dbReference type="EMBL" id="CM018051">
    <property type="protein sequence ID" value="KAA8516990.1"/>
    <property type="molecule type" value="Genomic_DNA"/>
</dbReference>
<dbReference type="OrthoDB" id="693437at2759"/>
<dbReference type="Pfam" id="PF05678">
    <property type="entry name" value="VQ"/>
    <property type="match status" value="1"/>
</dbReference>
<dbReference type="PANTHER" id="PTHR33143:SF3">
    <property type="entry name" value="VQ MOTIF-CONTAINING PROTEIN 17-RELATED"/>
    <property type="match status" value="1"/>
</dbReference>
<gene>
    <name evidence="2" type="ORF">F0562_017192</name>
</gene>
<sequence>MEEKMKKKTCTVSNRTSSALVMHRDSQVISKVKPKIRIIHIFTPEIIKTDAANFRELVQRLTGKPTEGNNTMKKPRLPRKEEPRLVLSNKPLMIPKKMELRTGYRPLGFRERIKGEEEMCGGDQNSGGGGFLGSPSAGVMYLKLCFLQFH</sequence>
<evidence type="ECO:0000259" key="1">
    <source>
        <dbReference type="Pfam" id="PF05678"/>
    </source>
</evidence>
<dbReference type="InterPro" id="IPR039607">
    <property type="entry name" value="VQ_8/17/18/20/21/25"/>
</dbReference>
<dbReference type="AlphaFoldDB" id="A0A5J4ZEP4"/>
<evidence type="ECO:0000313" key="3">
    <source>
        <dbReference type="Proteomes" id="UP000325577"/>
    </source>
</evidence>
<organism evidence="2 3">
    <name type="scientific">Nyssa sinensis</name>
    <dbReference type="NCBI Taxonomy" id="561372"/>
    <lineage>
        <taxon>Eukaryota</taxon>
        <taxon>Viridiplantae</taxon>
        <taxon>Streptophyta</taxon>
        <taxon>Embryophyta</taxon>
        <taxon>Tracheophyta</taxon>
        <taxon>Spermatophyta</taxon>
        <taxon>Magnoliopsida</taxon>
        <taxon>eudicotyledons</taxon>
        <taxon>Gunneridae</taxon>
        <taxon>Pentapetalae</taxon>
        <taxon>asterids</taxon>
        <taxon>Cornales</taxon>
        <taxon>Nyssaceae</taxon>
        <taxon>Nyssa</taxon>
    </lineage>
</organism>
<keyword evidence="3" id="KW-1185">Reference proteome</keyword>